<dbReference type="InterPro" id="IPR005025">
    <property type="entry name" value="FMN_Rdtase-like_dom"/>
</dbReference>
<dbReference type="PANTHER" id="PTHR30543:SF21">
    <property type="entry name" value="NAD(P)H-DEPENDENT FMN REDUCTASE LOT6"/>
    <property type="match status" value="1"/>
</dbReference>
<dbReference type="SUPFAM" id="SSF52218">
    <property type="entry name" value="Flavoproteins"/>
    <property type="match status" value="1"/>
</dbReference>
<dbReference type="GO" id="GO:0005829">
    <property type="term" value="C:cytosol"/>
    <property type="evidence" value="ECO:0007669"/>
    <property type="project" value="TreeGrafter"/>
</dbReference>
<dbReference type="GO" id="GO:0010181">
    <property type="term" value="F:FMN binding"/>
    <property type="evidence" value="ECO:0007669"/>
    <property type="project" value="TreeGrafter"/>
</dbReference>
<organism evidence="2 3">
    <name type="scientific">Limoniibacter endophyticus</name>
    <dbReference type="NCBI Taxonomy" id="1565040"/>
    <lineage>
        <taxon>Bacteria</taxon>
        <taxon>Pseudomonadati</taxon>
        <taxon>Pseudomonadota</taxon>
        <taxon>Alphaproteobacteria</taxon>
        <taxon>Hyphomicrobiales</taxon>
        <taxon>Bartonellaceae</taxon>
        <taxon>Limoniibacter</taxon>
    </lineage>
</organism>
<evidence type="ECO:0000259" key="1">
    <source>
        <dbReference type="Pfam" id="PF03358"/>
    </source>
</evidence>
<proteinExistence type="predicted"/>
<comment type="caution">
    <text evidence="2">The sequence shown here is derived from an EMBL/GenBank/DDBJ whole genome shotgun (WGS) entry which is preliminary data.</text>
</comment>
<gene>
    <name evidence="2" type="ORF">GCM10010136_10650</name>
</gene>
<dbReference type="EMBL" id="BMZO01000003">
    <property type="protein sequence ID" value="GHC66985.1"/>
    <property type="molecule type" value="Genomic_DNA"/>
</dbReference>
<reference evidence="2" key="2">
    <citation type="submission" date="2020-09" db="EMBL/GenBank/DDBJ databases">
        <authorList>
            <person name="Sun Q."/>
            <person name="Kim S."/>
        </authorList>
    </citation>
    <scope>NUCLEOTIDE SEQUENCE</scope>
    <source>
        <strain evidence="2">KCTC 42097</strain>
    </source>
</reference>
<dbReference type="Gene3D" id="3.40.50.360">
    <property type="match status" value="1"/>
</dbReference>
<accession>A0A8J3GHL6</accession>
<dbReference type="PANTHER" id="PTHR30543">
    <property type="entry name" value="CHROMATE REDUCTASE"/>
    <property type="match status" value="1"/>
</dbReference>
<feature type="domain" description="NADPH-dependent FMN reductase-like" evidence="1">
    <location>
        <begin position="4"/>
        <end position="156"/>
    </location>
</feature>
<sequence length="195" mass="20756">MSVRILVFAGSLRTGAYSGLTADAAQAALAAEGAEVTRISLADYVLPIMDQDLEAEEGLPRAAIALARQFAGHDGFLIASPEYNGSMPPLLKNAIDWVSRVEGHDPKIKPFDDKVAALCSSSPGKLGGMRGLVHLRAVLNACNVEVIARQCSISRASQAFDADGTLREEADRKAIRLVARRLVDYAAAIAGRREP</sequence>
<evidence type="ECO:0000313" key="3">
    <source>
        <dbReference type="Proteomes" id="UP000641137"/>
    </source>
</evidence>
<dbReference type="InterPro" id="IPR050712">
    <property type="entry name" value="NAD(P)H-dep_reductase"/>
</dbReference>
<dbReference type="GO" id="GO:0016491">
    <property type="term" value="F:oxidoreductase activity"/>
    <property type="evidence" value="ECO:0007669"/>
    <property type="project" value="InterPro"/>
</dbReference>
<dbReference type="InterPro" id="IPR029039">
    <property type="entry name" value="Flavoprotein-like_sf"/>
</dbReference>
<dbReference type="AlphaFoldDB" id="A0A8J3GHL6"/>
<protein>
    <submittedName>
        <fullName evidence="2">FMN reductase</fullName>
    </submittedName>
</protein>
<reference evidence="2" key="1">
    <citation type="journal article" date="2014" name="Int. J. Syst. Evol. Microbiol.">
        <title>Complete genome sequence of Corynebacterium casei LMG S-19264T (=DSM 44701T), isolated from a smear-ripened cheese.</title>
        <authorList>
            <consortium name="US DOE Joint Genome Institute (JGI-PGF)"/>
            <person name="Walter F."/>
            <person name="Albersmeier A."/>
            <person name="Kalinowski J."/>
            <person name="Ruckert C."/>
        </authorList>
    </citation>
    <scope>NUCLEOTIDE SEQUENCE</scope>
    <source>
        <strain evidence="2">KCTC 42097</strain>
    </source>
</reference>
<name>A0A8J3GHL6_9HYPH</name>
<dbReference type="RefSeq" id="WP_189488665.1">
    <property type="nucleotide sequence ID" value="NZ_BMZO01000003.1"/>
</dbReference>
<dbReference type="Pfam" id="PF03358">
    <property type="entry name" value="FMN_red"/>
    <property type="match status" value="1"/>
</dbReference>
<evidence type="ECO:0000313" key="2">
    <source>
        <dbReference type="EMBL" id="GHC66985.1"/>
    </source>
</evidence>
<keyword evidence="3" id="KW-1185">Reference proteome</keyword>
<dbReference type="Proteomes" id="UP000641137">
    <property type="component" value="Unassembled WGS sequence"/>
</dbReference>